<keyword evidence="8" id="KW-0067">ATP-binding</keyword>
<name>A0A5N6UPN1_ASPTM</name>
<dbReference type="InterPro" id="IPR013083">
    <property type="entry name" value="Znf_RING/FYVE/PHD"/>
</dbReference>
<dbReference type="OrthoDB" id="448448at2759"/>
<dbReference type="InterPro" id="IPR014001">
    <property type="entry name" value="Helicase_ATP-bd"/>
</dbReference>
<keyword evidence="3" id="KW-0547">Nucleotide-binding</keyword>
<evidence type="ECO:0000256" key="10">
    <source>
        <dbReference type="SAM" id="MobiDB-lite"/>
    </source>
</evidence>
<evidence type="ECO:0000259" key="13">
    <source>
        <dbReference type="PROSITE" id="PS51194"/>
    </source>
</evidence>
<dbReference type="GO" id="GO:0016787">
    <property type="term" value="F:hydrolase activity"/>
    <property type="evidence" value="ECO:0007669"/>
    <property type="project" value="UniProtKB-KW"/>
</dbReference>
<evidence type="ECO:0000313" key="15">
    <source>
        <dbReference type="Proteomes" id="UP000326950"/>
    </source>
</evidence>
<dbReference type="SMART" id="SM00184">
    <property type="entry name" value="RING"/>
    <property type="match status" value="1"/>
</dbReference>
<dbReference type="InterPro" id="IPR001841">
    <property type="entry name" value="Znf_RING"/>
</dbReference>
<evidence type="ECO:0000256" key="2">
    <source>
        <dbReference type="ARBA" id="ARBA00022723"/>
    </source>
</evidence>
<dbReference type="Gene3D" id="3.30.40.10">
    <property type="entry name" value="Zinc/RING finger domain, C3HC4 (zinc finger)"/>
    <property type="match status" value="1"/>
</dbReference>
<dbReference type="Pfam" id="PF00176">
    <property type="entry name" value="SNF2-rel_dom"/>
    <property type="match status" value="2"/>
</dbReference>
<proteinExistence type="inferred from homology"/>
<dbReference type="PROSITE" id="PS51194">
    <property type="entry name" value="HELICASE_CTER"/>
    <property type="match status" value="1"/>
</dbReference>
<evidence type="ECO:0000256" key="5">
    <source>
        <dbReference type="ARBA" id="ARBA00022801"/>
    </source>
</evidence>
<evidence type="ECO:0000256" key="7">
    <source>
        <dbReference type="ARBA" id="ARBA00022833"/>
    </source>
</evidence>
<dbReference type="Pfam" id="PF00097">
    <property type="entry name" value="zf-C3HC4"/>
    <property type="match status" value="1"/>
</dbReference>
<dbReference type="PANTHER" id="PTHR45626:SF12">
    <property type="entry name" value="DNA REPAIR PROTEIN RAD16"/>
    <property type="match status" value="1"/>
</dbReference>
<feature type="domain" description="Helicase C-terminal" evidence="13">
    <location>
        <begin position="774"/>
        <end position="932"/>
    </location>
</feature>
<feature type="region of interest" description="Disordered" evidence="10">
    <location>
        <begin position="198"/>
        <end position="264"/>
    </location>
</feature>
<protein>
    <submittedName>
        <fullName evidence="14">SNF2 family N-terminal domain-containing protein</fullName>
    </submittedName>
</protein>
<keyword evidence="6" id="KW-0347">Helicase</keyword>
<dbReference type="PROSITE" id="PS50089">
    <property type="entry name" value="ZF_RING_2"/>
    <property type="match status" value="1"/>
</dbReference>
<evidence type="ECO:0000256" key="3">
    <source>
        <dbReference type="ARBA" id="ARBA00022741"/>
    </source>
</evidence>
<dbReference type="Proteomes" id="UP000326950">
    <property type="component" value="Unassembled WGS sequence"/>
</dbReference>
<dbReference type="InterPro" id="IPR018957">
    <property type="entry name" value="Znf_C3HC4_RING-type"/>
</dbReference>
<dbReference type="InterPro" id="IPR049730">
    <property type="entry name" value="SNF2/RAD54-like_C"/>
</dbReference>
<dbReference type="InterPro" id="IPR017907">
    <property type="entry name" value="Znf_RING_CS"/>
</dbReference>
<dbReference type="Pfam" id="PF00271">
    <property type="entry name" value="Helicase_C"/>
    <property type="match status" value="1"/>
</dbReference>
<keyword evidence="15" id="KW-1185">Reference proteome</keyword>
<evidence type="ECO:0000256" key="9">
    <source>
        <dbReference type="PROSITE-ProRule" id="PRU00175"/>
    </source>
</evidence>
<feature type="compositionally biased region" description="Basic and acidic residues" evidence="10">
    <location>
        <begin position="36"/>
        <end position="49"/>
    </location>
</feature>
<feature type="domain" description="Helicase ATP-binding" evidence="12">
    <location>
        <begin position="362"/>
        <end position="527"/>
    </location>
</feature>
<evidence type="ECO:0000259" key="12">
    <source>
        <dbReference type="PROSITE" id="PS51192"/>
    </source>
</evidence>
<dbReference type="SUPFAM" id="SSF52540">
    <property type="entry name" value="P-loop containing nucleoside triphosphate hydrolases"/>
    <property type="match status" value="2"/>
</dbReference>
<dbReference type="GO" id="GO:0005524">
    <property type="term" value="F:ATP binding"/>
    <property type="evidence" value="ECO:0007669"/>
    <property type="project" value="UniProtKB-KW"/>
</dbReference>
<dbReference type="GO" id="GO:0008094">
    <property type="term" value="F:ATP-dependent activity, acting on DNA"/>
    <property type="evidence" value="ECO:0007669"/>
    <property type="project" value="TreeGrafter"/>
</dbReference>
<feature type="region of interest" description="Disordered" evidence="10">
    <location>
        <begin position="1"/>
        <end position="59"/>
    </location>
</feature>
<keyword evidence="7" id="KW-0862">Zinc</keyword>
<dbReference type="GO" id="GO:0005634">
    <property type="term" value="C:nucleus"/>
    <property type="evidence" value="ECO:0007669"/>
    <property type="project" value="TreeGrafter"/>
</dbReference>
<dbReference type="GO" id="GO:0008270">
    <property type="term" value="F:zinc ion binding"/>
    <property type="evidence" value="ECO:0007669"/>
    <property type="project" value="UniProtKB-KW"/>
</dbReference>
<accession>A0A5N6UPN1</accession>
<evidence type="ECO:0000256" key="8">
    <source>
        <dbReference type="ARBA" id="ARBA00022840"/>
    </source>
</evidence>
<comment type="similarity">
    <text evidence="1">Belongs to the SNF2/RAD54 helicase family.</text>
</comment>
<organism evidence="14 15">
    <name type="scientific">Aspergillus tamarii</name>
    <dbReference type="NCBI Taxonomy" id="41984"/>
    <lineage>
        <taxon>Eukaryota</taxon>
        <taxon>Fungi</taxon>
        <taxon>Dikarya</taxon>
        <taxon>Ascomycota</taxon>
        <taxon>Pezizomycotina</taxon>
        <taxon>Eurotiomycetes</taxon>
        <taxon>Eurotiomycetidae</taxon>
        <taxon>Eurotiales</taxon>
        <taxon>Aspergillaceae</taxon>
        <taxon>Aspergillus</taxon>
        <taxon>Aspergillus subgen. Circumdati</taxon>
    </lineage>
</organism>
<evidence type="ECO:0000313" key="14">
    <source>
        <dbReference type="EMBL" id="KAE8160587.1"/>
    </source>
</evidence>
<evidence type="ECO:0000259" key="11">
    <source>
        <dbReference type="PROSITE" id="PS50089"/>
    </source>
</evidence>
<dbReference type="SMART" id="SM00490">
    <property type="entry name" value="HELICc"/>
    <property type="match status" value="1"/>
</dbReference>
<reference evidence="14 15" key="1">
    <citation type="submission" date="2019-04" db="EMBL/GenBank/DDBJ databases">
        <title>Friends and foes A comparative genomics study of 23 Aspergillus species from section Flavi.</title>
        <authorList>
            <consortium name="DOE Joint Genome Institute"/>
            <person name="Kjaerbolling I."/>
            <person name="Vesth T."/>
            <person name="Frisvad J.C."/>
            <person name="Nybo J.L."/>
            <person name="Theobald S."/>
            <person name="Kildgaard S."/>
            <person name="Isbrandt T."/>
            <person name="Kuo A."/>
            <person name="Sato A."/>
            <person name="Lyhne E.K."/>
            <person name="Kogle M.E."/>
            <person name="Wiebenga A."/>
            <person name="Kun R.S."/>
            <person name="Lubbers R.J."/>
            <person name="Makela M.R."/>
            <person name="Barry K."/>
            <person name="Chovatia M."/>
            <person name="Clum A."/>
            <person name="Daum C."/>
            <person name="Haridas S."/>
            <person name="He G."/>
            <person name="LaButti K."/>
            <person name="Lipzen A."/>
            <person name="Mondo S."/>
            <person name="Riley R."/>
            <person name="Salamov A."/>
            <person name="Simmons B.A."/>
            <person name="Magnuson J.K."/>
            <person name="Henrissat B."/>
            <person name="Mortensen U.H."/>
            <person name="Larsen T.O."/>
            <person name="Devries R.P."/>
            <person name="Grigoriev I.V."/>
            <person name="Machida M."/>
            <person name="Baker S.E."/>
            <person name="Andersen M.R."/>
        </authorList>
    </citation>
    <scope>NUCLEOTIDE SEQUENCE [LARGE SCALE GENOMIC DNA]</scope>
    <source>
        <strain evidence="14 15">CBS 117626</strain>
    </source>
</reference>
<evidence type="ECO:0000256" key="4">
    <source>
        <dbReference type="ARBA" id="ARBA00022771"/>
    </source>
</evidence>
<dbReference type="SMART" id="SM00487">
    <property type="entry name" value="DEXDc"/>
    <property type="match status" value="1"/>
</dbReference>
<dbReference type="GO" id="GO:0006289">
    <property type="term" value="P:nucleotide-excision repair"/>
    <property type="evidence" value="ECO:0007669"/>
    <property type="project" value="TreeGrafter"/>
</dbReference>
<dbReference type="InterPro" id="IPR050628">
    <property type="entry name" value="SNF2_RAD54_helicase_TF"/>
</dbReference>
<dbReference type="SUPFAM" id="SSF57850">
    <property type="entry name" value="RING/U-box"/>
    <property type="match status" value="1"/>
</dbReference>
<dbReference type="AlphaFoldDB" id="A0A5N6UPN1"/>
<dbReference type="CDD" id="cd18008">
    <property type="entry name" value="DEXDc_SHPRH-like"/>
    <property type="match status" value="1"/>
</dbReference>
<evidence type="ECO:0000256" key="1">
    <source>
        <dbReference type="ARBA" id="ARBA00007025"/>
    </source>
</evidence>
<dbReference type="InterPro" id="IPR001650">
    <property type="entry name" value="Helicase_C-like"/>
</dbReference>
<evidence type="ECO:0000256" key="6">
    <source>
        <dbReference type="ARBA" id="ARBA00022806"/>
    </source>
</evidence>
<dbReference type="PROSITE" id="PS51192">
    <property type="entry name" value="HELICASE_ATP_BIND_1"/>
    <property type="match status" value="1"/>
</dbReference>
<keyword evidence="2" id="KW-0479">Metal-binding</keyword>
<dbReference type="InterPro" id="IPR000330">
    <property type="entry name" value="SNF2_N"/>
</dbReference>
<keyword evidence="4 9" id="KW-0863">Zinc-finger</keyword>
<keyword evidence="5" id="KW-0378">Hydrolase</keyword>
<dbReference type="PROSITE" id="PS00518">
    <property type="entry name" value="ZF_RING_1"/>
    <property type="match status" value="1"/>
</dbReference>
<dbReference type="InterPro" id="IPR027417">
    <property type="entry name" value="P-loop_NTPase"/>
</dbReference>
<dbReference type="Gene3D" id="3.40.50.300">
    <property type="entry name" value="P-loop containing nucleotide triphosphate hydrolases"/>
    <property type="match status" value="1"/>
</dbReference>
<feature type="compositionally biased region" description="Acidic residues" evidence="10">
    <location>
        <begin position="242"/>
        <end position="254"/>
    </location>
</feature>
<dbReference type="CDD" id="cd16567">
    <property type="entry name" value="RING-HC_RAD16-like"/>
    <property type="match status" value="1"/>
</dbReference>
<dbReference type="CDD" id="cd18793">
    <property type="entry name" value="SF2_C_SNF"/>
    <property type="match status" value="1"/>
</dbReference>
<dbReference type="GO" id="GO:0004386">
    <property type="term" value="F:helicase activity"/>
    <property type="evidence" value="ECO:0007669"/>
    <property type="project" value="UniProtKB-KW"/>
</dbReference>
<sequence>MGKRTTKVGPQVTSTADTSALPRRTSSRLARSTVSDARKSGTTTDKECGLHNLSTLRPPHGSRLAAVEVAIPLKKESPARSISSSDLVENISGDDMNAYSTPASSVAVTPAELDMTKAKKRVSASSRARELRSSIMSLNKRKGPKRDFTTITTDDPTAESSDAAFAQALRLQENQGSVQKRRKARNGVSFAVEDSTDNDDVLTGLSYNEGNDTGVEIRKRYPARKTRNSVRDMVSDENSTNMEDESWDEQEYLSESDSMSNADVDPVSQRINFSASSRVGVRTRARASMVSLPTGPVASRLAMSHRALRERKKLEMQHPYIMKMWDELRNSPPIIPVAAEQPPGISRNLKSFQLEGLNWMMRQEGSQYKGGLLGDEMGMGKTIQAVSLLMSDYPVGQPSLVVVPPVALMQWQSEIKEYTNGQLKVLVYHNSNPKVKSLSEKDLLTYDVIMISYSGLESIHRKEWKGWNRSDGIVKEDNEAHSIKQRTTSVARACFALKATYKWCLSGTPVQNRIGEFFSLLRFLEIRPFACYFCKQCKCQELHWSQDAGKRCTHCKHSGFSHVSIFNQEILNPITERNNPEARKEALSKLRLITDRIMLRRIKRDHTASMELPPKRVVLHNEFFGEIERDFSRSVMTNSTRQFDTYVSRGVMLNNYANIFGLIMQMRQVANHPDLMLKKHAESGQNVLVCSICDEPAEEAIRSRCRHEFCRQCAKDYVQSFDAGSVVDCPRCHIPLSVDFEQPDIEQEEEHIKKNSIINRIRMENWTSSTKIEMLVYELYKLRSKKQTHKSIVFSQFTSMLQLVEWRLRRAGFNTVMLDGTMTPAQRQKSIDFFMNNVDVEVFLVSLKAGGVALNLTEASRVFIVDPWWNPAAEWQSADRCHRIGQRRPCVITRLCIEDSVESRIVLLQEKKANLINGTINKDQGEALEKLTPEDMQFLFRGS</sequence>
<dbReference type="PANTHER" id="PTHR45626">
    <property type="entry name" value="TRANSCRIPTION TERMINATION FACTOR 2-RELATED"/>
    <property type="match status" value="1"/>
</dbReference>
<gene>
    <name evidence="14" type="ORF">BDV40DRAFT_290016</name>
</gene>
<dbReference type="Gene3D" id="3.40.50.10810">
    <property type="entry name" value="Tandem AAA-ATPase domain"/>
    <property type="match status" value="1"/>
</dbReference>
<dbReference type="InterPro" id="IPR038718">
    <property type="entry name" value="SNF2-like_sf"/>
</dbReference>
<dbReference type="EMBL" id="ML738655">
    <property type="protein sequence ID" value="KAE8160587.1"/>
    <property type="molecule type" value="Genomic_DNA"/>
</dbReference>
<feature type="domain" description="RING-type" evidence="11">
    <location>
        <begin position="690"/>
        <end position="733"/>
    </location>
</feature>